<dbReference type="InterPro" id="IPR050228">
    <property type="entry name" value="Carboxylesterase_BioH"/>
</dbReference>
<evidence type="ECO:0000313" key="2">
    <source>
        <dbReference type="EMBL" id="TVY57122.1"/>
    </source>
</evidence>
<dbReference type="SUPFAM" id="SSF53474">
    <property type="entry name" value="alpha/beta-Hydrolases"/>
    <property type="match status" value="1"/>
</dbReference>
<accession>A0A7D8UVR2</accession>
<reference evidence="2 3" key="1">
    <citation type="submission" date="2018-05" db="EMBL/GenBank/DDBJ databases">
        <title>Whole genome sequencing for identification of molecular markers to develop diagnostic detection tools for the regulated plant pathogen Lachnellula willkommii.</title>
        <authorList>
            <person name="Giroux E."/>
            <person name="Bilodeau G."/>
        </authorList>
    </citation>
    <scope>NUCLEOTIDE SEQUENCE [LARGE SCALE GENOMIC DNA]</scope>
    <source>
        <strain evidence="2 3">CBS 625.97</strain>
    </source>
</reference>
<dbReference type="PANTHER" id="PTHR43194:SF4">
    <property type="entry name" value="AB HYDROLASE-1 DOMAIN-CONTAINING PROTEIN"/>
    <property type="match status" value="1"/>
</dbReference>
<dbReference type="EMBL" id="QGMG01000112">
    <property type="protein sequence ID" value="TVY57122.1"/>
    <property type="molecule type" value="Genomic_DNA"/>
</dbReference>
<evidence type="ECO:0000256" key="1">
    <source>
        <dbReference type="SAM" id="SignalP"/>
    </source>
</evidence>
<comment type="caution">
    <text evidence="2">The sequence shown here is derived from an EMBL/GenBank/DDBJ whole genome shotgun (WGS) entry which is preliminary data.</text>
</comment>
<keyword evidence="1" id="KW-0732">Signal</keyword>
<organism evidence="2 3">
    <name type="scientific">Lachnellula cervina</name>
    <dbReference type="NCBI Taxonomy" id="1316786"/>
    <lineage>
        <taxon>Eukaryota</taxon>
        <taxon>Fungi</taxon>
        <taxon>Dikarya</taxon>
        <taxon>Ascomycota</taxon>
        <taxon>Pezizomycotina</taxon>
        <taxon>Leotiomycetes</taxon>
        <taxon>Helotiales</taxon>
        <taxon>Lachnaceae</taxon>
        <taxon>Lachnellula</taxon>
    </lineage>
</organism>
<protein>
    <submittedName>
        <fullName evidence="2">Putative secreted lipase</fullName>
    </submittedName>
</protein>
<keyword evidence="3" id="KW-1185">Reference proteome</keyword>
<dbReference type="CDD" id="cd12809">
    <property type="entry name" value="Esterase_713_like-2"/>
    <property type="match status" value="1"/>
</dbReference>
<name>A0A7D8UVR2_9HELO</name>
<sequence length="406" mass="45052">MLFFSLLYIFAQYTVVVSAINATSLSWYDPQFPALNATPREEVFARRTYFYVGGRYSNGTGGSVITDQMYVEKLEPQVVLHKYPIVFITGGFQTATVRTNLSTCKAAADFHIQNWLNTPDDRTGWASYFLSQGYIVYLADHVKRGRSPWIVADSALLNTTATGLTFVQDYFIAGERTKLWPQAVLHTQWPGTAEVGDPTFDQFYASQIQTAPNDGPFSQTVVDAYSALLDKIGASVLVSHSQGGPYGWGIGDARPDLVKAIIALEPEGPPFENQVQRTGPARSYGITTAPITYSPAVNLTADANAFTKVRVNSTDPNLANCLLQAEPAKQLPNLKKFPILMYTTEASYHAFYDHCTYSYLVQAGVNLEWLQLKDIGILGNAHFSFMEKNNMEIVPLLDMWIQATVK</sequence>
<feature type="signal peptide" evidence="1">
    <location>
        <begin position="1"/>
        <end position="19"/>
    </location>
</feature>
<dbReference type="AlphaFoldDB" id="A0A7D8UVR2"/>
<feature type="chain" id="PRO_5029012898" evidence="1">
    <location>
        <begin position="20"/>
        <end position="406"/>
    </location>
</feature>
<gene>
    <name evidence="2" type="ORF">LCER1_G003628</name>
</gene>
<dbReference type="Proteomes" id="UP000481288">
    <property type="component" value="Unassembled WGS sequence"/>
</dbReference>
<dbReference type="PANTHER" id="PTHR43194">
    <property type="entry name" value="HYDROLASE ALPHA/BETA FOLD FAMILY"/>
    <property type="match status" value="1"/>
</dbReference>
<dbReference type="OrthoDB" id="9978720at2759"/>
<dbReference type="InterPro" id="IPR029058">
    <property type="entry name" value="AB_hydrolase_fold"/>
</dbReference>
<dbReference type="Gene3D" id="3.40.50.1820">
    <property type="entry name" value="alpha/beta hydrolase"/>
    <property type="match status" value="2"/>
</dbReference>
<evidence type="ECO:0000313" key="3">
    <source>
        <dbReference type="Proteomes" id="UP000481288"/>
    </source>
</evidence>
<proteinExistence type="predicted"/>